<accession>A0A6A7K7Q6</accession>
<dbReference type="AlphaFoldDB" id="A0A6A7K7Q6"/>
<dbReference type="RefSeq" id="WP_152802827.1">
    <property type="nucleotide sequence ID" value="NZ_WHNX01000007.1"/>
</dbReference>
<comment type="caution">
    <text evidence="2">The sequence shown here is derived from an EMBL/GenBank/DDBJ whole genome shotgun (WGS) entry which is preliminary data.</text>
</comment>
<dbReference type="Proteomes" id="UP000440004">
    <property type="component" value="Unassembled WGS sequence"/>
</dbReference>
<dbReference type="InterPro" id="IPR042047">
    <property type="entry name" value="SleB_dom1"/>
</dbReference>
<dbReference type="InterPro" id="IPR011105">
    <property type="entry name" value="Cell_wall_hydrolase_SleB"/>
</dbReference>
<gene>
    <name evidence="2" type="ORF">GC105_06235</name>
</gene>
<proteinExistence type="predicted"/>
<dbReference type="EMBL" id="WHNX01000007">
    <property type="protein sequence ID" value="MPW25382.1"/>
    <property type="molecule type" value="Genomic_DNA"/>
</dbReference>
<keyword evidence="3" id="KW-1185">Reference proteome</keyword>
<evidence type="ECO:0000259" key="1">
    <source>
        <dbReference type="Pfam" id="PF07486"/>
    </source>
</evidence>
<evidence type="ECO:0000313" key="2">
    <source>
        <dbReference type="EMBL" id="MPW25382.1"/>
    </source>
</evidence>
<sequence length="147" mass="16829">MAYPARELLARLIKCEAEGEGETGMKAVATVVMNRVHVAYGEYQRVNQGDLRKVVFQPGQFDCVMETIGGMPNHQVIYNAHPDQIHYDIADWALAGNKLYNIGESLWYMNPFIPDCPIYFPYNQSGVHNSRIRLHCFYDPTPRYAQT</sequence>
<dbReference type="GO" id="GO:0016787">
    <property type="term" value="F:hydrolase activity"/>
    <property type="evidence" value="ECO:0007669"/>
    <property type="project" value="UniProtKB-KW"/>
</dbReference>
<keyword evidence="2" id="KW-0378">Hydrolase</keyword>
<organism evidence="2 3">
    <name type="scientific">Alkalibaculum sporogenes</name>
    <dbReference type="NCBI Taxonomy" id="2655001"/>
    <lineage>
        <taxon>Bacteria</taxon>
        <taxon>Bacillati</taxon>
        <taxon>Bacillota</taxon>
        <taxon>Clostridia</taxon>
        <taxon>Eubacteriales</taxon>
        <taxon>Eubacteriaceae</taxon>
        <taxon>Alkalibaculum</taxon>
    </lineage>
</organism>
<dbReference type="Gene3D" id="1.10.10.2520">
    <property type="entry name" value="Cell wall hydrolase SleB, domain 1"/>
    <property type="match status" value="1"/>
</dbReference>
<protein>
    <submittedName>
        <fullName evidence="2">Cell wall hydrolase</fullName>
    </submittedName>
</protein>
<name>A0A6A7K7Q6_9FIRM</name>
<reference evidence="2 3" key="1">
    <citation type="submission" date="2019-10" db="EMBL/GenBank/DDBJ databases">
        <title>Alkalibaculum tamaniensis sp.nov., a new alkaliphilic acetogen, isolated on methoxylated aromatics from a mud volcano.</title>
        <authorList>
            <person name="Khomyakova M.A."/>
            <person name="Merkel A.Y."/>
            <person name="Bonch-Osmolovskaya E.A."/>
            <person name="Slobodkin A.I."/>
        </authorList>
    </citation>
    <scope>NUCLEOTIDE SEQUENCE [LARGE SCALE GENOMIC DNA]</scope>
    <source>
        <strain evidence="2 3">M08DMB</strain>
    </source>
</reference>
<feature type="domain" description="Cell wall hydrolase SleB" evidence="1">
    <location>
        <begin position="19"/>
        <end position="138"/>
    </location>
</feature>
<evidence type="ECO:0000313" key="3">
    <source>
        <dbReference type="Proteomes" id="UP000440004"/>
    </source>
</evidence>
<dbReference type="Pfam" id="PF07486">
    <property type="entry name" value="Hydrolase_2"/>
    <property type="match status" value="1"/>
</dbReference>